<dbReference type="RefSeq" id="WP_132084816.1">
    <property type="nucleotide sequence ID" value="NZ_SLUK01000008.1"/>
</dbReference>
<organism evidence="3 4">
    <name type="scientific">Harryflintia acetispora</name>
    <dbReference type="NCBI Taxonomy" id="1849041"/>
    <lineage>
        <taxon>Bacteria</taxon>
        <taxon>Bacillati</taxon>
        <taxon>Bacillota</taxon>
        <taxon>Clostridia</taxon>
        <taxon>Eubacteriales</taxon>
        <taxon>Oscillospiraceae</taxon>
        <taxon>Harryflintia</taxon>
    </lineage>
</organism>
<keyword evidence="4" id="KW-1185">Reference proteome</keyword>
<accession>A0A9X8Y7T0</accession>
<dbReference type="PANTHER" id="PTHR47505:SF1">
    <property type="entry name" value="DNA UTILIZATION PROTEIN YHGH"/>
    <property type="match status" value="1"/>
</dbReference>
<comment type="caution">
    <text evidence="3">The sequence shown here is derived from an EMBL/GenBank/DDBJ whole genome shotgun (WGS) entry which is preliminary data.</text>
</comment>
<dbReference type="CDD" id="cd06223">
    <property type="entry name" value="PRTases_typeI"/>
    <property type="match status" value="1"/>
</dbReference>
<sequence length="227" mass="24899">MDILKRIGAIFYPPRCIFCSRVVHYNETCCPDCKARLPQGSEPFFPEENSCLSGCCAPFFYKGVVRERLISFKSVRHRELGHAFALLAAPGVKAALGETRPLVCCVPNFEPEQRRVYNPARVFGRALAKELGLPFEGALLIQTRKKQAQHMLSARERLHNVEDLFAVALPELSEGRDILLCDDIITTGATLNACAKALLQAGAHRVFGAGCARSGQSANLHDGEKSG</sequence>
<dbReference type="SUPFAM" id="SSF53271">
    <property type="entry name" value="PRTase-like"/>
    <property type="match status" value="1"/>
</dbReference>
<evidence type="ECO:0000313" key="3">
    <source>
        <dbReference type="EMBL" id="TCL42782.1"/>
    </source>
</evidence>
<evidence type="ECO:0000313" key="4">
    <source>
        <dbReference type="Proteomes" id="UP000294682"/>
    </source>
</evidence>
<dbReference type="PANTHER" id="PTHR47505">
    <property type="entry name" value="DNA UTILIZATION PROTEIN YHGH"/>
    <property type="match status" value="1"/>
</dbReference>
<dbReference type="EMBL" id="SLUK01000008">
    <property type="protein sequence ID" value="TCL42782.1"/>
    <property type="molecule type" value="Genomic_DNA"/>
</dbReference>
<feature type="domain" description="Phosphoribosyltransferase" evidence="2">
    <location>
        <begin position="121"/>
        <end position="206"/>
    </location>
</feature>
<name>A0A9X8Y7T0_9FIRM</name>
<dbReference type="AlphaFoldDB" id="A0A9X8Y7T0"/>
<reference evidence="3 4" key="1">
    <citation type="submission" date="2019-03" db="EMBL/GenBank/DDBJ databases">
        <title>Genomic Encyclopedia of Type Strains, Phase IV (KMG-IV): sequencing the most valuable type-strain genomes for metagenomic binning, comparative biology and taxonomic classification.</title>
        <authorList>
            <person name="Goeker M."/>
        </authorList>
    </citation>
    <scope>NUCLEOTIDE SEQUENCE [LARGE SCALE GENOMIC DNA]</scope>
    <source>
        <strain evidence="3 4">DSM 100433</strain>
    </source>
</reference>
<dbReference type="InterPro" id="IPR029057">
    <property type="entry name" value="PRTase-like"/>
</dbReference>
<dbReference type="Pfam" id="PF00156">
    <property type="entry name" value="Pribosyltran"/>
    <property type="match status" value="1"/>
</dbReference>
<dbReference type="InterPro" id="IPR051910">
    <property type="entry name" value="ComF/GntX_DNA_util-trans"/>
</dbReference>
<proteinExistence type="inferred from homology"/>
<gene>
    <name evidence="3" type="ORF">EDD78_10895</name>
</gene>
<dbReference type="Proteomes" id="UP000294682">
    <property type="component" value="Unassembled WGS sequence"/>
</dbReference>
<evidence type="ECO:0000259" key="2">
    <source>
        <dbReference type="Pfam" id="PF00156"/>
    </source>
</evidence>
<evidence type="ECO:0000256" key="1">
    <source>
        <dbReference type="ARBA" id="ARBA00008007"/>
    </source>
</evidence>
<dbReference type="InterPro" id="IPR000836">
    <property type="entry name" value="PRTase_dom"/>
</dbReference>
<comment type="similarity">
    <text evidence="1">Belongs to the ComF/GntX family.</text>
</comment>
<protein>
    <submittedName>
        <fullName evidence="3">ComF family protein</fullName>
    </submittedName>
</protein>
<dbReference type="Gene3D" id="3.40.50.2020">
    <property type="match status" value="1"/>
</dbReference>